<comment type="caution">
    <text evidence="1">The sequence shown here is derived from an EMBL/GenBank/DDBJ whole genome shotgun (WGS) entry which is preliminary data.</text>
</comment>
<dbReference type="Proteomes" id="UP000749559">
    <property type="component" value="Unassembled WGS sequence"/>
</dbReference>
<evidence type="ECO:0000313" key="1">
    <source>
        <dbReference type="EMBL" id="CAH1801910.1"/>
    </source>
</evidence>
<dbReference type="AlphaFoldDB" id="A0A8J1TM96"/>
<keyword evidence="2" id="KW-1185">Reference proteome</keyword>
<sequence length="510" mass="58690">DITCCKVHAAIVRAGRTMEVKPCMFKLEDKLNIRCLYLRLPDIIHASHSADICQDGDIPLFLGADVLAGCDQDSKNHGRIHQRFTKEGLATKLSVQGANIEGVRSTGFYMYSIQGVFNAVFRYHSKETQRIYLTYFKDVWLARFSDPPLEGAITANWYLDLKYHSNQMTLDSNVINITPELPLEMLDTVAVVQAQRTVSIVTEESSMVTRTLENANVAQRNAPTSQIESNNVEVHEEPIDTQREYIDKDKKHVDQFLSFHLSHMQKYIHNILRRKEVTTDQSKKQHLENLLILIKSFSEDILSDAHTFPYELLTRFCSIRHDKKSMKKFRNGFDLPQKKCVLLSIVSEWLGKEFHELRKDIFSNVERFKLEHIQSINDLPPPQSLVEELFPECMQVLLVNWLGHQRNTQEETNVQNSSFKSDANYQEESVTQQTVQIQEETITQEETIVHEPSTKRHKIDKLNDSNKSSGQLCADSDMYSFIQVVLEFMNNSLISGVAHVVYSRLIHGNV</sequence>
<reference evidence="1" key="1">
    <citation type="submission" date="2022-03" db="EMBL/GenBank/DDBJ databases">
        <authorList>
            <person name="Martin C."/>
        </authorList>
    </citation>
    <scope>NUCLEOTIDE SEQUENCE</scope>
</reference>
<accession>A0A8J1TM96</accession>
<gene>
    <name evidence="1" type="ORF">OFUS_LOCUS25643</name>
</gene>
<feature type="non-terminal residue" evidence="1">
    <location>
        <position position="510"/>
    </location>
</feature>
<proteinExistence type="predicted"/>
<organism evidence="1 2">
    <name type="scientific">Owenia fusiformis</name>
    <name type="common">Polychaete worm</name>
    <dbReference type="NCBI Taxonomy" id="6347"/>
    <lineage>
        <taxon>Eukaryota</taxon>
        <taxon>Metazoa</taxon>
        <taxon>Spiralia</taxon>
        <taxon>Lophotrochozoa</taxon>
        <taxon>Annelida</taxon>
        <taxon>Polychaeta</taxon>
        <taxon>Sedentaria</taxon>
        <taxon>Canalipalpata</taxon>
        <taxon>Sabellida</taxon>
        <taxon>Oweniida</taxon>
        <taxon>Oweniidae</taxon>
        <taxon>Owenia</taxon>
    </lineage>
</organism>
<evidence type="ECO:0000313" key="2">
    <source>
        <dbReference type="Proteomes" id="UP000749559"/>
    </source>
</evidence>
<dbReference type="OrthoDB" id="10048622at2759"/>
<protein>
    <submittedName>
        <fullName evidence="1">Uncharacterized protein</fullName>
    </submittedName>
</protein>
<name>A0A8J1TM96_OWEFU</name>
<dbReference type="EMBL" id="CAIIXF020000012">
    <property type="protein sequence ID" value="CAH1801910.1"/>
    <property type="molecule type" value="Genomic_DNA"/>
</dbReference>